<evidence type="ECO:0000256" key="8">
    <source>
        <dbReference type="SAM" id="SignalP"/>
    </source>
</evidence>
<keyword evidence="12" id="KW-1185">Reference proteome</keyword>
<dbReference type="InterPro" id="IPR004236">
    <property type="entry name" value="Pept_S1_alpha_lytic"/>
</dbReference>
<proteinExistence type="inferred from homology"/>
<feature type="domain" description="Peptidase S1A alpha-lytic prodomain" evidence="10">
    <location>
        <begin position="47"/>
        <end position="93"/>
    </location>
</feature>
<evidence type="ECO:0000256" key="6">
    <source>
        <dbReference type="ARBA" id="ARBA00023145"/>
    </source>
</evidence>
<dbReference type="EMBL" id="JAGIOH010000001">
    <property type="protein sequence ID" value="MBP2404110.1"/>
    <property type="molecule type" value="Genomic_DNA"/>
</dbReference>
<keyword evidence="5" id="KW-0720">Serine protease</keyword>
<dbReference type="PRINTS" id="PR00861">
    <property type="entry name" value="ALYTICPTASE"/>
</dbReference>
<dbReference type="InterPro" id="IPR001316">
    <property type="entry name" value="Pept_S1A_streptogrisin"/>
</dbReference>
<dbReference type="GeneID" id="91570452"/>
<evidence type="ECO:0000313" key="11">
    <source>
        <dbReference type="EMBL" id="MBP2404110.1"/>
    </source>
</evidence>
<feature type="domain" description="Peptidase S1" evidence="9">
    <location>
        <begin position="147"/>
        <end position="302"/>
    </location>
</feature>
<feature type="chain" id="PRO_5047251582" evidence="8">
    <location>
        <begin position="36"/>
        <end position="311"/>
    </location>
</feature>
<dbReference type="SUPFAM" id="SSF50494">
    <property type="entry name" value="Trypsin-like serine proteases"/>
    <property type="match status" value="1"/>
</dbReference>
<dbReference type="Pfam" id="PF00089">
    <property type="entry name" value="Trypsin"/>
    <property type="match status" value="1"/>
</dbReference>
<evidence type="ECO:0000259" key="10">
    <source>
        <dbReference type="Pfam" id="PF02983"/>
    </source>
</evidence>
<dbReference type="RefSeq" id="WP_245381488.1">
    <property type="nucleotide sequence ID" value="NZ_JAGIOH010000001.1"/>
</dbReference>
<comment type="caution">
    <text evidence="11">The sequence shown here is derived from an EMBL/GenBank/DDBJ whole genome shotgun (WGS) entry which is preliminary data.</text>
</comment>
<evidence type="ECO:0000256" key="5">
    <source>
        <dbReference type="ARBA" id="ARBA00022825"/>
    </source>
</evidence>
<dbReference type="InterPro" id="IPR001254">
    <property type="entry name" value="Trypsin_dom"/>
</dbReference>
<evidence type="ECO:0000256" key="3">
    <source>
        <dbReference type="ARBA" id="ARBA00022729"/>
    </source>
</evidence>
<dbReference type="InterPro" id="IPR043504">
    <property type="entry name" value="Peptidase_S1_PA_chymotrypsin"/>
</dbReference>
<dbReference type="CDD" id="cd21112">
    <property type="entry name" value="alphaLP-like"/>
    <property type="match status" value="1"/>
</dbReference>
<dbReference type="PIRSF" id="PIRSF001134">
    <property type="entry name" value="Streptogrisin"/>
    <property type="match status" value="1"/>
</dbReference>
<dbReference type="Gene3D" id="2.40.10.10">
    <property type="entry name" value="Trypsin-like serine proteases"/>
    <property type="match status" value="2"/>
</dbReference>
<evidence type="ECO:0000256" key="2">
    <source>
        <dbReference type="ARBA" id="ARBA00022670"/>
    </source>
</evidence>
<evidence type="ECO:0000256" key="7">
    <source>
        <dbReference type="ARBA" id="ARBA00023157"/>
    </source>
</evidence>
<accession>A0ABS4Y5Q1</accession>
<evidence type="ECO:0000259" key="9">
    <source>
        <dbReference type="Pfam" id="PF00089"/>
    </source>
</evidence>
<dbReference type="GO" id="GO:0016787">
    <property type="term" value="F:hydrolase activity"/>
    <property type="evidence" value="ECO:0007669"/>
    <property type="project" value="UniProtKB-KW"/>
</dbReference>
<evidence type="ECO:0000256" key="4">
    <source>
        <dbReference type="ARBA" id="ARBA00022801"/>
    </source>
</evidence>
<reference evidence="11 12" key="1">
    <citation type="submission" date="2021-03" db="EMBL/GenBank/DDBJ databases">
        <title>Sequencing the genomes of 1000 actinobacteria strains.</title>
        <authorList>
            <person name="Klenk H.-P."/>
        </authorList>
    </citation>
    <scope>NUCLEOTIDE SEQUENCE [LARGE SCALE GENOMIC DNA]</scope>
    <source>
        <strain evidence="11 12">DSM 41480</strain>
    </source>
</reference>
<dbReference type="InterPro" id="IPR009003">
    <property type="entry name" value="Peptidase_S1_PA"/>
</dbReference>
<organism evidence="11 12">
    <name type="scientific">Streptomyces syringium</name>
    <dbReference type="NCBI Taxonomy" id="76729"/>
    <lineage>
        <taxon>Bacteria</taxon>
        <taxon>Bacillati</taxon>
        <taxon>Actinomycetota</taxon>
        <taxon>Actinomycetes</taxon>
        <taxon>Kitasatosporales</taxon>
        <taxon>Streptomycetaceae</taxon>
        <taxon>Streptomyces</taxon>
    </lineage>
</organism>
<feature type="signal peptide" evidence="8">
    <location>
        <begin position="1"/>
        <end position="35"/>
    </location>
</feature>
<sequence>MQRSAPLRRAAALAATALALLAAATLTPYSADASAAQPRAARFADDTLAATMATLNSSEQIPGTAWVSDPKSNKIVVTADPTVTGEKLTSLNAVLKPLGDTVELQRTTTELKLFVRGGDAIYGSSTSSLRGRCSLGFNVKRAGLPDAFLTAGHCGGPIKSWAETDGGTEIALVPANGSSFPGDDYAIAAYPAAGAVAHPSEVNLYNGTQAITGARDAVIDEPVQRSGITTGLHGGTVTGLNASVTYKEGRVTGLIQTNVCAEPGDSGGALFAGNQALGLTSGGSGDCGGGPAVTYYQPVTEALSAFGATIG</sequence>
<name>A0ABS4Y5Q1_9ACTN</name>
<keyword evidence="6" id="KW-0865">Zymogen</keyword>
<gene>
    <name evidence="11" type="ORF">JO379_003579</name>
</gene>
<dbReference type="Pfam" id="PF02983">
    <property type="entry name" value="Pro_Al_protease"/>
    <property type="match status" value="1"/>
</dbReference>
<dbReference type="EC" id="3.4.21.-" evidence="11"/>
<keyword evidence="2" id="KW-0645">Protease</keyword>
<keyword evidence="7" id="KW-1015">Disulfide bond</keyword>
<comment type="similarity">
    <text evidence="1">Belongs to the peptidase S1 family.</text>
</comment>
<dbReference type="Proteomes" id="UP001519291">
    <property type="component" value="Unassembled WGS sequence"/>
</dbReference>
<keyword evidence="4 11" id="KW-0378">Hydrolase</keyword>
<protein>
    <submittedName>
        <fullName evidence="11">Streptogrisin D</fullName>
        <ecNumber evidence="11">3.4.21.-</ecNumber>
    </submittedName>
</protein>
<evidence type="ECO:0000313" key="12">
    <source>
        <dbReference type="Proteomes" id="UP001519291"/>
    </source>
</evidence>
<keyword evidence="3 8" id="KW-0732">Signal</keyword>
<evidence type="ECO:0000256" key="1">
    <source>
        <dbReference type="ARBA" id="ARBA00007664"/>
    </source>
</evidence>